<organism evidence="3 4">
    <name type="scientific">Candidatus Filomicrobium marinum</name>
    <dbReference type="NCBI Taxonomy" id="1608628"/>
    <lineage>
        <taxon>Bacteria</taxon>
        <taxon>Pseudomonadati</taxon>
        <taxon>Pseudomonadota</taxon>
        <taxon>Alphaproteobacteria</taxon>
        <taxon>Hyphomicrobiales</taxon>
        <taxon>Hyphomicrobiaceae</taxon>
        <taxon>Filomicrobium</taxon>
    </lineage>
</organism>
<dbReference type="InterPro" id="IPR005064">
    <property type="entry name" value="BUG"/>
</dbReference>
<protein>
    <recommendedName>
        <fullName evidence="5">Tricarboxylate transporter</fullName>
    </recommendedName>
</protein>
<dbReference type="InterPro" id="IPR042100">
    <property type="entry name" value="Bug_dom1"/>
</dbReference>
<keyword evidence="4" id="KW-1185">Reference proteome</keyword>
<dbReference type="AlphaFoldDB" id="A0A0D6JKY6"/>
<evidence type="ECO:0000256" key="2">
    <source>
        <dbReference type="SAM" id="SignalP"/>
    </source>
</evidence>
<dbReference type="RefSeq" id="WP_082101212.1">
    <property type="nucleotide sequence ID" value="NZ_LN829118.1"/>
</dbReference>
<evidence type="ECO:0008006" key="5">
    <source>
        <dbReference type="Google" id="ProtNLM"/>
    </source>
</evidence>
<keyword evidence="2" id="KW-0732">Signal</keyword>
<evidence type="ECO:0000313" key="4">
    <source>
        <dbReference type="Proteomes" id="UP000033187"/>
    </source>
</evidence>
<dbReference type="KEGG" id="fil:BN1229_v1_4048"/>
<feature type="chain" id="PRO_5002306442" description="Tricarboxylate transporter" evidence="2">
    <location>
        <begin position="32"/>
        <end position="349"/>
    </location>
</feature>
<dbReference type="PIRSF" id="PIRSF017082">
    <property type="entry name" value="YflP"/>
    <property type="match status" value="1"/>
</dbReference>
<dbReference type="PANTHER" id="PTHR42928">
    <property type="entry name" value="TRICARBOXYLATE-BINDING PROTEIN"/>
    <property type="match status" value="1"/>
</dbReference>
<dbReference type="Gene3D" id="3.40.190.10">
    <property type="entry name" value="Periplasmic binding protein-like II"/>
    <property type="match status" value="1"/>
</dbReference>
<proteinExistence type="inferred from homology"/>
<dbReference type="OrthoDB" id="7246401at2"/>
<dbReference type="Gene3D" id="3.40.190.150">
    <property type="entry name" value="Bordetella uptake gene, domain 1"/>
    <property type="match status" value="1"/>
</dbReference>
<evidence type="ECO:0000256" key="1">
    <source>
        <dbReference type="ARBA" id="ARBA00006987"/>
    </source>
</evidence>
<reference evidence="4" key="1">
    <citation type="submission" date="2015-02" db="EMBL/GenBank/DDBJ databases">
        <authorList>
            <person name="Chooi Y.-H."/>
        </authorList>
    </citation>
    <scope>NUCLEOTIDE SEQUENCE [LARGE SCALE GENOMIC DNA]</scope>
    <source>
        <strain evidence="4">strain Y</strain>
    </source>
</reference>
<dbReference type="PANTHER" id="PTHR42928:SF1">
    <property type="entry name" value="BLR4371 PROTEIN"/>
    <property type="match status" value="1"/>
</dbReference>
<gene>
    <name evidence="3" type="ORF">YBN1229_v1_4034</name>
</gene>
<dbReference type="EMBL" id="LN829119">
    <property type="protein sequence ID" value="CPR22601.1"/>
    <property type="molecule type" value="Genomic_DNA"/>
</dbReference>
<dbReference type="CDD" id="cd07012">
    <property type="entry name" value="PBP2_Bug_TTT"/>
    <property type="match status" value="1"/>
</dbReference>
<comment type="similarity">
    <text evidence="1">Belongs to the UPF0065 (bug) family.</text>
</comment>
<dbReference type="Proteomes" id="UP000033187">
    <property type="component" value="Chromosome 1"/>
</dbReference>
<accession>A0A0D6JKY6</accession>
<evidence type="ECO:0000313" key="3">
    <source>
        <dbReference type="EMBL" id="CPR22601.1"/>
    </source>
</evidence>
<name>A0A0D6JKY6_9HYPH</name>
<dbReference type="KEGG" id="fiy:BN1229_v1_4034"/>
<sequence length="349" mass="38832">MKPSLSVTLGYSAAMAGAVLIGTSAMSPAQAWEPKRPIEFVIQTSPGGGSDVYARLWIGIIQKYNLSPVPITPVNMPGGGGAVALTHLKSKAGDPHYMTPTLNSVVTTPLQQEIPVMYPSEDLTPIALMSIDPFYLWTNPSKIKTWAEFQEKCKADRLSSTGTGARAEDQIHISLLQHAAGCKDFRYIPAKGGGEVASNVAGGHQDFNVNQPAEAMPHYPDRLIPILGFSKERSTAFPDTPTHWELKVGTDGEYAELMDLENGLHQMRGIIGPPDMPKEAVEWYENLWKKVFETAEWQEFMKNNAQQPIFKGADEYKKWLTTFENNHVKMMRDVFKWPLRSDLRDRNGK</sequence>
<dbReference type="Pfam" id="PF03401">
    <property type="entry name" value="TctC"/>
    <property type="match status" value="1"/>
</dbReference>
<feature type="signal peptide" evidence="2">
    <location>
        <begin position="1"/>
        <end position="31"/>
    </location>
</feature>